<dbReference type="OrthoDB" id="5812619at2759"/>
<dbReference type="GO" id="GO:0003682">
    <property type="term" value="F:chromatin binding"/>
    <property type="evidence" value="ECO:0007669"/>
    <property type="project" value="TreeGrafter"/>
</dbReference>
<accession>A0A6J2WTP5</accession>
<feature type="domain" description="HTH myb-type" evidence="3">
    <location>
        <begin position="596"/>
        <end position="623"/>
    </location>
</feature>
<dbReference type="CDD" id="cd00167">
    <property type="entry name" value="SANT"/>
    <property type="match status" value="2"/>
</dbReference>
<dbReference type="PROSITE" id="PS50090">
    <property type="entry name" value="MYB_LIKE"/>
    <property type="match status" value="1"/>
</dbReference>
<evidence type="ECO:0000259" key="2">
    <source>
        <dbReference type="PROSITE" id="PS50090"/>
    </source>
</evidence>
<feature type="compositionally biased region" description="Basic and acidic residues" evidence="1">
    <location>
        <begin position="229"/>
        <end position="242"/>
    </location>
</feature>
<feature type="compositionally biased region" description="Acidic residues" evidence="1">
    <location>
        <begin position="749"/>
        <end position="766"/>
    </location>
</feature>
<dbReference type="GeneID" id="115827864"/>
<dbReference type="GO" id="GO:0006363">
    <property type="term" value="P:termination of RNA polymerase I transcription"/>
    <property type="evidence" value="ECO:0007669"/>
    <property type="project" value="TreeGrafter"/>
</dbReference>
<feature type="compositionally biased region" description="Polar residues" evidence="1">
    <location>
        <begin position="132"/>
        <end position="142"/>
    </location>
</feature>
<dbReference type="InterPro" id="IPR053078">
    <property type="entry name" value="TTF1-like"/>
</dbReference>
<reference evidence="5" key="1">
    <citation type="submission" date="2025-08" db="UniProtKB">
        <authorList>
            <consortium name="RefSeq"/>
        </authorList>
    </citation>
    <scope>IDENTIFICATION</scope>
</reference>
<dbReference type="Gene3D" id="1.10.10.60">
    <property type="entry name" value="Homeodomain-like"/>
    <property type="match status" value="2"/>
</dbReference>
<dbReference type="PANTHER" id="PTHR46760">
    <property type="entry name" value="TRANSCRIPTION TERMINATION FACTOR 1"/>
    <property type="match status" value="1"/>
</dbReference>
<keyword evidence="4" id="KW-1185">Reference proteome</keyword>
<evidence type="ECO:0000313" key="5">
    <source>
        <dbReference type="RefSeq" id="XP_030647628.1"/>
    </source>
</evidence>
<feature type="compositionally biased region" description="Polar residues" evidence="1">
    <location>
        <begin position="218"/>
        <end position="228"/>
    </location>
</feature>
<feature type="domain" description="Myb-like" evidence="2">
    <location>
        <begin position="548"/>
        <end position="619"/>
    </location>
</feature>
<dbReference type="SUPFAM" id="SSF46689">
    <property type="entry name" value="Homeodomain-like"/>
    <property type="match status" value="2"/>
</dbReference>
<dbReference type="Proteomes" id="UP000504632">
    <property type="component" value="Chromosome 14"/>
</dbReference>
<feature type="domain" description="HTH myb-type" evidence="3">
    <location>
        <begin position="503"/>
        <end position="550"/>
    </location>
</feature>
<dbReference type="RefSeq" id="XP_030647628.1">
    <property type="nucleotide sequence ID" value="XM_030791768.1"/>
</dbReference>
<dbReference type="GO" id="GO:0005730">
    <property type="term" value="C:nucleolus"/>
    <property type="evidence" value="ECO:0007669"/>
    <property type="project" value="TreeGrafter"/>
</dbReference>
<feature type="compositionally biased region" description="Polar residues" evidence="1">
    <location>
        <begin position="268"/>
        <end position="279"/>
    </location>
</feature>
<dbReference type="AlphaFoldDB" id="A0A6J2WTP5"/>
<gene>
    <name evidence="5" type="primary">LOC115827864</name>
</gene>
<feature type="compositionally biased region" description="Basic and acidic residues" evidence="1">
    <location>
        <begin position="97"/>
        <end position="119"/>
    </location>
</feature>
<proteinExistence type="predicted"/>
<dbReference type="InParanoid" id="A0A6J2WTP5"/>
<feature type="compositionally biased region" description="Acidic residues" evidence="1">
    <location>
        <begin position="1"/>
        <end position="10"/>
    </location>
</feature>
<dbReference type="FunCoup" id="A0A6J2WTP5">
    <property type="interactions" value="313"/>
</dbReference>
<organism evidence="4 5">
    <name type="scientific">Chanos chanos</name>
    <name type="common">Milkfish</name>
    <name type="synonym">Mugil chanos</name>
    <dbReference type="NCBI Taxonomy" id="29144"/>
    <lineage>
        <taxon>Eukaryota</taxon>
        <taxon>Metazoa</taxon>
        <taxon>Chordata</taxon>
        <taxon>Craniata</taxon>
        <taxon>Vertebrata</taxon>
        <taxon>Euteleostomi</taxon>
        <taxon>Actinopterygii</taxon>
        <taxon>Neopterygii</taxon>
        <taxon>Teleostei</taxon>
        <taxon>Ostariophysi</taxon>
        <taxon>Gonorynchiformes</taxon>
        <taxon>Chanidae</taxon>
        <taxon>Chanos</taxon>
    </lineage>
</organism>
<dbReference type="InterPro" id="IPR009057">
    <property type="entry name" value="Homeodomain-like_sf"/>
</dbReference>
<dbReference type="FunFam" id="1.10.10.60:FF:000480">
    <property type="entry name" value="Si:ch73-376l24.4"/>
    <property type="match status" value="1"/>
</dbReference>
<evidence type="ECO:0000256" key="1">
    <source>
        <dbReference type="SAM" id="MobiDB-lite"/>
    </source>
</evidence>
<sequence length="766" mass="88922">MLEEYSEVTGEEMPSMSQHEIPAEASQKKTNSNKQGEGEINGWTVEVPIQGAPADETPRKRKKKKRKEMEMDESIMESSTLDVAIEETARKKKKKQKEKERDKSCVEFLTEHAPIEETQKKKKKKRRETETNESIMESSTQDAAIEETPRKKKKKKRKERETEEFAVEPTTEEVPIEGVQRKKKKEQKEMETDESIVESSTQDTPRKKKKKQKDTHTDSSSMEFLTQHSPKEETQREKQKETETDESTVGFFTQDALIEETPRKRNGMNDSTKEPTIQETKSEETATEKDANSSAVEATVQEGQRVKTSPLKNEEREVRVSYNIVPKTLDTSGKKANGERTETRTTCTSREDTTGKKANREQQQRKQKRDEKELNMMKQLDELKEFVPNAELKFSQKIGTVLTYDLPRFKEFKRKGIPLRSGRFSKQENKRLIENVKDFMALTGIDNAVKLFYPSRFPEEESSLRKAKRDNRFLERISEGIPRSCHDIYKRGRNLFDDRGYMGEFTEEEVRSLCKLHSLHGNDWKKISDLTGRSPAALAKRFSQLISRTGRWSEGEDQTLLHAVRDHIISKLDPEAQKNPGTARVSRTDLYSNLPWSHLAEKVKTRTWIQCRRRWMSIVKSKMSPDAVKDLKQIRKWKIQLIKAMYQMNPQDRADVNWEDLAHTMGNLPPAYLQERFQKLKSCYVPNWQTKSFGEIIDFLHDRVLPVLEGEVTLDCTISGSESNSDSTQQDTFLFSDIFGHEDGVDREKDDDDEDEDDDDDDKEEI</sequence>
<feature type="compositionally biased region" description="Basic and acidic residues" evidence="1">
    <location>
        <begin position="739"/>
        <end position="748"/>
    </location>
</feature>
<dbReference type="PANTHER" id="PTHR46760:SF1">
    <property type="entry name" value="TRANSCRIPTION TERMINATION FACTOR 1"/>
    <property type="match status" value="1"/>
</dbReference>
<evidence type="ECO:0000313" key="4">
    <source>
        <dbReference type="Proteomes" id="UP000504632"/>
    </source>
</evidence>
<dbReference type="Pfam" id="PF13921">
    <property type="entry name" value="Myb_DNA-bind_6"/>
    <property type="match status" value="1"/>
</dbReference>
<dbReference type="InterPro" id="IPR017930">
    <property type="entry name" value="Myb_dom"/>
</dbReference>
<protein>
    <submittedName>
        <fullName evidence="5">Transcription termination factor 1-like</fullName>
    </submittedName>
</protein>
<feature type="region of interest" description="Disordered" evidence="1">
    <location>
        <begin position="738"/>
        <end position="766"/>
    </location>
</feature>
<dbReference type="SMART" id="SM00717">
    <property type="entry name" value="SANT"/>
    <property type="match status" value="3"/>
</dbReference>
<feature type="compositionally biased region" description="Acidic residues" evidence="1">
    <location>
        <begin position="162"/>
        <end position="175"/>
    </location>
</feature>
<evidence type="ECO:0000259" key="3">
    <source>
        <dbReference type="PROSITE" id="PS51294"/>
    </source>
</evidence>
<dbReference type="PROSITE" id="PS51294">
    <property type="entry name" value="HTH_MYB"/>
    <property type="match status" value="2"/>
</dbReference>
<feature type="compositionally biased region" description="Basic and acidic residues" evidence="1">
    <location>
        <begin position="280"/>
        <end position="291"/>
    </location>
</feature>
<feature type="region of interest" description="Disordered" evidence="1">
    <location>
        <begin position="1"/>
        <end position="371"/>
    </location>
</feature>
<dbReference type="InterPro" id="IPR001005">
    <property type="entry name" value="SANT/Myb"/>
</dbReference>
<feature type="compositionally biased region" description="Basic and acidic residues" evidence="1">
    <location>
        <begin position="332"/>
        <end position="371"/>
    </location>
</feature>
<name>A0A6J2WTP5_CHACN</name>